<dbReference type="PROSITE" id="PS51257">
    <property type="entry name" value="PROKAR_LIPOPROTEIN"/>
    <property type="match status" value="1"/>
</dbReference>
<dbReference type="AlphaFoldDB" id="A0A933MJY6"/>
<reference evidence="1" key="1">
    <citation type="submission" date="2020-07" db="EMBL/GenBank/DDBJ databases">
        <title>Huge and variable diversity of episymbiotic CPR bacteria and DPANN archaea in groundwater ecosystems.</title>
        <authorList>
            <person name="He C.Y."/>
            <person name="Keren R."/>
            <person name="Whittaker M."/>
            <person name="Farag I.F."/>
            <person name="Doudna J."/>
            <person name="Cate J.H.D."/>
            <person name="Banfield J.F."/>
        </authorList>
    </citation>
    <scope>NUCLEOTIDE SEQUENCE</scope>
    <source>
        <strain evidence="1">NC_groundwater_1520_Pr4_B-0.1um_53_5</strain>
    </source>
</reference>
<gene>
    <name evidence="1" type="ORF">HY768_01065</name>
</gene>
<protein>
    <submittedName>
        <fullName evidence="1">Uncharacterized protein</fullName>
    </submittedName>
</protein>
<sequence length="135" mass="15083">MKKYSVWLIVVSLLISAGCCRQGLGTVKPFKLKLFELSANQEKYADKLIEVKGELNNSGTNYFTDLKITLGDGQGNSIRVQPWLPISVPPPRPGGPRNRPALISDYLGKKLRLLGKWVRQDEGFILQVEQAEQAE</sequence>
<proteinExistence type="predicted"/>
<dbReference type="EMBL" id="JACQXR010000010">
    <property type="protein sequence ID" value="MBI4725811.1"/>
    <property type="molecule type" value="Genomic_DNA"/>
</dbReference>
<comment type="caution">
    <text evidence="1">The sequence shown here is derived from an EMBL/GenBank/DDBJ whole genome shotgun (WGS) entry which is preliminary data.</text>
</comment>
<organism evidence="1 2">
    <name type="scientific">candidate division TA06 bacterium</name>
    <dbReference type="NCBI Taxonomy" id="2250710"/>
    <lineage>
        <taxon>Bacteria</taxon>
        <taxon>Bacteria division TA06</taxon>
    </lineage>
</organism>
<accession>A0A933MJY6</accession>
<evidence type="ECO:0000313" key="2">
    <source>
        <dbReference type="Proteomes" id="UP000736328"/>
    </source>
</evidence>
<dbReference type="Proteomes" id="UP000736328">
    <property type="component" value="Unassembled WGS sequence"/>
</dbReference>
<evidence type="ECO:0000313" key="1">
    <source>
        <dbReference type="EMBL" id="MBI4725811.1"/>
    </source>
</evidence>
<name>A0A933MJY6_UNCT6</name>